<accession>M7YVY4</accession>
<dbReference type="AlphaFoldDB" id="M7YVY4"/>
<evidence type="ECO:0000313" key="1">
    <source>
        <dbReference type="EMBL" id="EMS51291.1"/>
    </source>
</evidence>
<gene>
    <name evidence="1" type="ORF">TRIUR3_06734</name>
</gene>
<protein>
    <submittedName>
        <fullName evidence="1">Uncharacterized protein</fullName>
    </submittedName>
</protein>
<reference evidence="1" key="1">
    <citation type="journal article" date="2013" name="Nature">
        <title>Draft genome of the wheat A-genome progenitor Triticum urartu.</title>
        <authorList>
            <person name="Ling H.Q."/>
            <person name="Zhao S."/>
            <person name="Liu D."/>
            <person name="Wang J."/>
            <person name="Sun H."/>
            <person name="Zhang C."/>
            <person name="Fan H."/>
            <person name="Li D."/>
            <person name="Dong L."/>
            <person name="Tao Y."/>
            <person name="Gao C."/>
            <person name="Wu H."/>
            <person name="Li Y."/>
            <person name="Cui Y."/>
            <person name="Guo X."/>
            <person name="Zheng S."/>
            <person name="Wang B."/>
            <person name="Yu K."/>
            <person name="Liang Q."/>
            <person name="Yang W."/>
            <person name="Lou X."/>
            <person name="Chen J."/>
            <person name="Feng M."/>
            <person name="Jian J."/>
            <person name="Zhang X."/>
            <person name="Luo G."/>
            <person name="Jiang Y."/>
            <person name="Liu J."/>
            <person name="Wang Z."/>
            <person name="Sha Y."/>
            <person name="Zhang B."/>
            <person name="Wu H."/>
            <person name="Tang D."/>
            <person name="Shen Q."/>
            <person name="Xue P."/>
            <person name="Zou S."/>
            <person name="Wang X."/>
            <person name="Liu X."/>
            <person name="Wang F."/>
            <person name="Yang Y."/>
            <person name="An X."/>
            <person name="Dong Z."/>
            <person name="Zhang K."/>
            <person name="Zhang X."/>
            <person name="Luo M.C."/>
            <person name="Dvorak J."/>
            <person name="Tong Y."/>
            <person name="Wang J."/>
            <person name="Yang H."/>
            <person name="Li Z."/>
            <person name="Wang D."/>
            <person name="Zhang A."/>
            <person name="Wang J."/>
        </authorList>
    </citation>
    <scope>NUCLEOTIDE SEQUENCE</scope>
</reference>
<name>M7YVY4_TRIUA</name>
<sequence>MEAASVRKIKGCIATVKAFSGRPTTRMSLLLSWHPTLADVTQKGVLKLMNLDGLAVYHTNDHLQVHKLESFLRFVHTFRFVFQEKFGSYWPVIATICLNEYKNNAMSQSMREDCIFTSDSHWSFDSAMPPNADRHNCFLCLCRMAMRHRVIDVEAKAVCASRAILMRYTQPTIVAREN</sequence>
<dbReference type="EMBL" id="KD221482">
    <property type="protein sequence ID" value="EMS51291.1"/>
    <property type="molecule type" value="Genomic_DNA"/>
</dbReference>
<proteinExistence type="predicted"/>
<organism evidence="1">
    <name type="scientific">Triticum urartu</name>
    <name type="common">Red wild einkorn</name>
    <name type="synonym">Crithodium urartu</name>
    <dbReference type="NCBI Taxonomy" id="4572"/>
    <lineage>
        <taxon>Eukaryota</taxon>
        <taxon>Viridiplantae</taxon>
        <taxon>Streptophyta</taxon>
        <taxon>Embryophyta</taxon>
        <taxon>Tracheophyta</taxon>
        <taxon>Spermatophyta</taxon>
        <taxon>Magnoliopsida</taxon>
        <taxon>Liliopsida</taxon>
        <taxon>Poales</taxon>
        <taxon>Poaceae</taxon>
        <taxon>BOP clade</taxon>
        <taxon>Pooideae</taxon>
        <taxon>Triticodae</taxon>
        <taxon>Triticeae</taxon>
        <taxon>Triticinae</taxon>
        <taxon>Triticum</taxon>
    </lineage>
</organism>